<evidence type="ECO:0000256" key="2">
    <source>
        <dbReference type="ARBA" id="ARBA00022763"/>
    </source>
</evidence>
<dbReference type="OrthoDB" id="5293449at2"/>
<keyword evidence="8" id="KW-0547">Nucleotide-binding</keyword>
<comment type="domain">
    <text evidence="6">Has three domains with a flexible linker between the domains II and III and assumes an 'L' shape. Domain III is highly mobile and contacts RuvB.</text>
</comment>
<dbReference type="InterPro" id="IPR003583">
    <property type="entry name" value="Hlx-hairpin-Hlx_DNA-bd_motif"/>
</dbReference>
<sequence length="203" mass="23613">MTVYKYGKIVHVNSNYLILDHNGSGELIYVPNISRFVRDDFKKIFISNIENEYMKVTYGFETFKELVMFEDLISLQGLGPKTAMTILNEGWEKILALIAKGDANELEKINFVSKKIANNIILNYKDKYAKFLEKLDGNFEEYNKKLKVNNTYINQFEDTMKMLGFKPSQIKYALNNVEVNENIEKCVEDAIKLISQHNNEVRV</sequence>
<dbReference type="GO" id="GO:0003678">
    <property type="term" value="F:DNA helicase activity"/>
    <property type="evidence" value="ECO:0007669"/>
    <property type="project" value="InterPro"/>
</dbReference>
<dbReference type="GO" id="GO:0048476">
    <property type="term" value="C:Holliday junction resolvase complex"/>
    <property type="evidence" value="ECO:0007669"/>
    <property type="project" value="UniProtKB-UniRule"/>
</dbReference>
<dbReference type="GO" id="GO:0006310">
    <property type="term" value="P:DNA recombination"/>
    <property type="evidence" value="ECO:0007669"/>
    <property type="project" value="UniProtKB-UniRule"/>
</dbReference>
<comment type="subunit">
    <text evidence="6">Homotetramer. Forms an RuvA(8)-RuvB(12)-Holliday junction (HJ) complex. HJ DNA is sandwiched between 2 RuvA tetramers; dsDNA enters through RuvA and exits via RuvB. An RuvB hexamer assembles on each DNA strand where it exits the tetramer. Each RuvB hexamer is contacted by two RuvA subunits (via domain III) on 2 adjacent RuvB subunits; this complex drives branch migration. In the full resolvosome a probable DNA-RuvA(4)-RuvB(12)-RuvC(2) complex forms which resolves the HJ.</text>
</comment>
<feature type="domain" description="Helix-hairpin-helix DNA-binding motif class 1" evidence="7">
    <location>
        <begin position="104"/>
        <end position="123"/>
    </location>
</feature>
<comment type="similarity">
    <text evidence="6">Belongs to the RuvA family.</text>
</comment>
<feature type="region of interest" description="Domain III" evidence="6">
    <location>
        <begin position="148"/>
        <end position="203"/>
    </location>
</feature>
<comment type="caution">
    <text evidence="6">Lacks conserved residue(s) required for the propagation of feature annotation.</text>
</comment>
<keyword evidence="2 6" id="KW-0227">DNA damage</keyword>
<evidence type="ECO:0000313" key="8">
    <source>
        <dbReference type="EMBL" id="VEU55168.1"/>
    </source>
</evidence>
<evidence type="ECO:0000256" key="1">
    <source>
        <dbReference type="ARBA" id="ARBA00022490"/>
    </source>
</evidence>
<proteinExistence type="inferred from homology"/>
<dbReference type="GO" id="GO:0006281">
    <property type="term" value="P:DNA repair"/>
    <property type="evidence" value="ECO:0007669"/>
    <property type="project" value="UniProtKB-UniRule"/>
</dbReference>
<keyword evidence="4 6" id="KW-0233">DNA recombination</keyword>
<dbReference type="InterPro" id="IPR000085">
    <property type="entry name" value="RuvA"/>
</dbReference>
<dbReference type="KEGG" id="mob:NCTC10112_00048"/>
<reference evidence="8 9" key="1">
    <citation type="submission" date="2019-01" db="EMBL/GenBank/DDBJ databases">
        <authorList>
            <consortium name="Pathogen Informatics"/>
        </authorList>
    </citation>
    <scope>NUCLEOTIDE SEQUENCE [LARGE SCALE GENOMIC DNA]</scope>
    <source>
        <strain evidence="8 9">NCTC10112</strain>
    </source>
</reference>
<evidence type="ECO:0000256" key="6">
    <source>
        <dbReference type="HAMAP-Rule" id="MF_00031"/>
    </source>
</evidence>
<evidence type="ECO:0000313" key="9">
    <source>
        <dbReference type="Proteomes" id="UP000290482"/>
    </source>
</evidence>
<dbReference type="RefSeq" id="WP_022936138.1">
    <property type="nucleotide sequence ID" value="NZ_LR214940.1"/>
</dbReference>
<keyword evidence="8" id="KW-0067">ATP-binding</keyword>
<feature type="domain" description="Helix-hairpin-helix DNA-binding motif class 1" evidence="7">
    <location>
        <begin position="70"/>
        <end position="89"/>
    </location>
</feature>
<dbReference type="EMBL" id="LR214940">
    <property type="protein sequence ID" value="VEU55168.1"/>
    <property type="molecule type" value="Genomic_DNA"/>
</dbReference>
<dbReference type="AlphaFoldDB" id="A0A448ZV96"/>
<dbReference type="Proteomes" id="UP000290482">
    <property type="component" value="Chromosome"/>
</dbReference>
<organism evidence="8 9">
    <name type="scientific">Metamycoplasma orale</name>
    <name type="common">Mycoplasma orale</name>
    <dbReference type="NCBI Taxonomy" id="2121"/>
    <lineage>
        <taxon>Bacteria</taxon>
        <taxon>Bacillati</taxon>
        <taxon>Mycoplasmatota</taxon>
        <taxon>Mycoplasmoidales</taxon>
        <taxon>Metamycoplasmataceae</taxon>
        <taxon>Metamycoplasma</taxon>
    </lineage>
</organism>
<protein>
    <recommendedName>
        <fullName evidence="6">Holliday junction branch migration complex subunit RuvA</fullName>
    </recommendedName>
</protein>
<keyword evidence="1 6" id="KW-0963">Cytoplasm</keyword>
<evidence type="ECO:0000256" key="4">
    <source>
        <dbReference type="ARBA" id="ARBA00023172"/>
    </source>
</evidence>
<evidence type="ECO:0000256" key="5">
    <source>
        <dbReference type="ARBA" id="ARBA00023204"/>
    </source>
</evidence>
<dbReference type="InterPro" id="IPR010994">
    <property type="entry name" value="RuvA_2-like"/>
</dbReference>
<gene>
    <name evidence="6 8" type="primary">ruvA</name>
    <name evidence="8" type="ORF">NCTC10112_00048</name>
</gene>
<dbReference type="SMART" id="SM00278">
    <property type="entry name" value="HhH1"/>
    <property type="match status" value="2"/>
</dbReference>
<keyword evidence="3 6" id="KW-0238">DNA-binding</keyword>
<evidence type="ECO:0000259" key="7">
    <source>
        <dbReference type="SMART" id="SM00278"/>
    </source>
</evidence>
<dbReference type="GO" id="GO:0016787">
    <property type="term" value="F:hydrolase activity"/>
    <property type="evidence" value="ECO:0007669"/>
    <property type="project" value="UniProtKB-KW"/>
</dbReference>
<keyword evidence="9" id="KW-1185">Reference proteome</keyword>
<keyword evidence="8" id="KW-0347">Helicase</keyword>
<accession>A0A448ZV96</accession>
<dbReference type="Gene3D" id="1.10.150.20">
    <property type="entry name" value="5' to 3' exonuclease, C-terminal subdomain"/>
    <property type="match status" value="1"/>
</dbReference>
<comment type="function">
    <text evidence="6">The RuvA-RuvB-RuvC complex processes Holliday junction (HJ) DNA during genetic recombination and DNA repair, while the RuvA-RuvB complex plays an important role in the rescue of blocked DNA replication forks via replication fork reversal (RFR). RuvA specifically binds to HJ cruciform DNA, conferring on it an open structure. The RuvB hexamer acts as an ATP-dependent pump, pulling dsDNA into and through the RuvAB complex. HJ branch migration allows RuvC to scan DNA until it finds its consensus sequence, where it cleaves and resolves the cruciform DNA.</text>
</comment>
<dbReference type="SUPFAM" id="SSF47781">
    <property type="entry name" value="RuvA domain 2-like"/>
    <property type="match status" value="1"/>
</dbReference>
<dbReference type="HAMAP" id="MF_00031">
    <property type="entry name" value="DNA_HJ_migration_RuvA"/>
    <property type="match status" value="1"/>
</dbReference>
<name>A0A448ZV96_METOS</name>
<keyword evidence="5 6" id="KW-0234">DNA repair</keyword>
<dbReference type="GO" id="GO:0000400">
    <property type="term" value="F:four-way junction DNA binding"/>
    <property type="evidence" value="ECO:0007669"/>
    <property type="project" value="UniProtKB-UniRule"/>
</dbReference>
<dbReference type="Pfam" id="PF14520">
    <property type="entry name" value="HHH_5"/>
    <property type="match status" value="1"/>
</dbReference>
<keyword evidence="8" id="KW-0378">Hydrolase</keyword>
<comment type="subcellular location">
    <subcellularLocation>
        <location evidence="6">Cytoplasm</location>
    </subcellularLocation>
</comment>
<dbReference type="GO" id="GO:0005737">
    <property type="term" value="C:cytoplasm"/>
    <property type="evidence" value="ECO:0007669"/>
    <property type="project" value="UniProtKB-SubCell"/>
</dbReference>
<evidence type="ECO:0000256" key="3">
    <source>
        <dbReference type="ARBA" id="ARBA00023125"/>
    </source>
</evidence>
<dbReference type="NCBIfam" id="TIGR00084">
    <property type="entry name" value="ruvA"/>
    <property type="match status" value="1"/>
</dbReference>